<keyword evidence="3" id="KW-1185">Reference proteome</keyword>
<evidence type="ECO:0000313" key="3">
    <source>
        <dbReference type="Proteomes" id="UP000677918"/>
    </source>
</evidence>
<dbReference type="Proteomes" id="UP000677918">
    <property type="component" value="Unassembled WGS sequence"/>
</dbReference>
<dbReference type="AlphaFoldDB" id="A0A8J4H0T7"/>
<reference evidence="2" key="1">
    <citation type="submission" date="2021-04" db="EMBL/GenBank/DDBJ databases">
        <title>Draft genome sequence of Xylanibacillus composti strain K13.</title>
        <authorList>
            <person name="Uke A."/>
            <person name="Chhe C."/>
            <person name="Baramee S."/>
            <person name="Kosugi A."/>
        </authorList>
    </citation>
    <scope>NUCLEOTIDE SEQUENCE</scope>
    <source>
        <strain evidence="2">K13</strain>
    </source>
</reference>
<protein>
    <submittedName>
        <fullName evidence="2">Uncharacterized protein</fullName>
    </submittedName>
</protein>
<dbReference type="EMBL" id="BOVK01000003">
    <property type="protein sequence ID" value="GIQ67347.1"/>
    <property type="molecule type" value="Genomic_DNA"/>
</dbReference>
<accession>A0A8J4H0T7</accession>
<organism evidence="2 3">
    <name type="scientific">Xylanibacillus composti</name>
    <dbReference type="NCBI Taxonomy" id="1572762"/>
    <lineage>
        <taxon>Bacteria</taxon>
        <taxon>Bacillati</taxon>
        <taxon>Bacillota</taxon>
        <taxon>Bacilli</taxon>
        <taxon>Bacillales</taxon>
        <taxon>Paenibacillaceae</taxon>
        <taxon>Xylanibacillus</taxon>
    </lineage>
</organism>
<comment type="caution">
    <text evidence="2">The sequence shown here is derived from an EMBL/GenBank/DDBJ whole genome shotgun (WGS) entry which is preliminary data.</text>
</comment>
<evidence type="ECO:0000313" key="2">
    <source>
        <dbReference type="EMBL" id="GIQ67347.1"/>
    </source>
</evidence>
<sequence>MIEGMGRTRQRNSSAKEMSGSQSVRAMGTAGGPVSLFPVRKKDKTPLQLNKRESCGTCGVLGE</sequence>
<evidence type="ECO:0000256" key="1">
    <source>
        <dbReference type="SAM" id="MobiDB-lite"/>
    </source>
</evidence>
<feature type="compositionally biased region" description="Polar residues" evidence="1">
    <location>
        <begin position="11"/>
        <end position="24"/>
    </location>
</feature>
<proteinExistence type="predicted"/>
<gene>
    <name evidence="2" type="ORF">XYCOK13_01710</name>
</gene>
<name>A0A8J4H0T7_9BACL</name>
<feature type="region of interest" description="Disordered" evidence="1">
    <location>
        <begin position="1"/>
        <end position="45"/>
    </location>
</feature>